<name>X1P374_9ZZZZ</name>
<gene>
    <name evidence="1" type="ORF">S06H3_27997</name>
</gene>
<evidence type="ECO:0000313" key="1">
    <source>
        <dbReference type="EMBL" id="GAI25364.1"/>
    </source>
</evidence>
<accession>X1P374</accession>
<protein>
    <submittedName>
        <fullName evidence="1">Uncharacterized protein</fullName>
    </submittedName>
</protein>
<proteinExistence type="predicted"/>
<feature type="non-terminal residue" evidence="1">
    <location>
        <position position="1"/>
    </location>
</feature>
<dbReference type="AlphaFoldDB" id="X1P374"/>
<sequence length="37" mass="4301">IQRCKSSKNNNPAKTPLNREQWRKVIKEAGELGIFVF</sequence>
<reference evidence="1" key="1">
    <citation type="journal article" date="2014" name="Front. Microbiol.">
        <title>High frequency of phylogenetically diverse reductive dehalogenase-homologous genes in deep subseafloor sedimentary metagenomes.</title>
        <authorList>
            <person name="Kawai M."/>
            <person name="Futagami T."/>
            <person name="Toyoda A."/>
            <person name="Takaki Y."/>
            <person name="Nishi S."/>
            <person name="Hori S."/>
            <person name="Arai W."/>
            <person name="Tsubouchi T."/>
            <person name="Morono Y."/>
            <person name="Uchiyama I."/>
            <person name="Ito T."/>
            <person name="Fujiyama A."/>
            <person name="Inagaki F."/>
            <person name="Takami H."/>
        </authorList>
    </citation>
    <scope>NUCLEOTIDE SEQUENCE</scope>
    <source>
        <strain evidence="1">Expedition CK06-06</strain>
    </source>
</reference>
<organism evidence="1">
    <name type="scientific">marine sediment metagenome</name>
    <dbReference type="NCBI Taxonomy" id="412755"/>
    <lineage>
        <taxon>unclassified sequences</taxon>
        <taxon>metagenomes</taxon>
        <taxon>ecological metagenomes</taxon>
    </lineage>
</organism>
<dbReference type="EMBL" id="BARV01016300">
    <property type="protein sequence ID" value="GAI25364.1"/>
    <property type="molecule type" value="Genomic_DNA"/>
</dbReference>
<comment type="caution">
    <text evidence="1">The sequence shown here is derived from an EMBL/GenBank/DDBJ whole genome shotgun (WGS) entry which is preliminary data.</text>
</comment>